<comment type="similarity">
    <text evidence="1">Belongs to the PemK/MazF family.</text>
</comment>
<evidence type="ECO:0000256" key="3">
    <source>
        <dbReference type="SAM" id="MobiDB-lite"/>
    </source>
</evidence>
<evidence type="ECO:0000313" key="5">
    <source>
        <dbReference type="Proteomes" id="UP001501645"/>
    </source>
</evidence>
<dbReference type="RefSeq" id="WP_425562931.1">
    <property type="nucleotide sequence ID" value="NZ_BAABKO010000001.1"/>
</dbReference>
<proteinExistence type="inferred from homology"/>
<organism evidence="4 5">
    <name type="scientific">Microbacterium gilvum</name>
    <dbReference type="NCBI Taxonomy" id="1336204"/>
    <lineage>
        <taxon>Bacteria</taxon>
        <taxon>Bacillati</taxon>
        <taxon>Actinomycetota</taxon>
        <taxon>Actinomycetes</taxon>
        <taxon>Micrococcales</taxon>
        <taxon>Microbacteriaceae</taxon>
        <taxon>Microbacterium</taxon>
    </lineage>
</organism>
<dbReference type="SUPFAM" id="SSF50118">
    <property type="entry name" value="Cell growth inhibitor/plasmid maintenance toxic component"/>
    <property type="match status" value="1"/>
</dbReference>
<evidence type="ECO:0008006" key="6">
    <source>
        <dbReference type="Google" id="ProtNLM"/>
    </source>
</evidence>
<keyword evidence="2" id="KW-1277">Toxin-antitoxin system</keyword>
<evidence type="ECO:0000313" key="4">
    <source>
        <dbReference type="EMBL" id="GAA4766219.1"/>
    </source>
</evidence>
<dbReference type="Proteomes" id="UP001501645">
    <property type="component" value="Unassembled WGS sequence"/>
</dbReference>
<keyword evidence="5" id="KW-1185">Reference proteome</keyword>
<reference evidence="5" key="1">
    <citation type="journal article" date="2019" name="Int. J. Syst. Evol. Microbiol.">
        <title>The Global Catalogue of Microorganisms (GCM) 10K type strain sequencing project: providing services to taxonomists for standard genome sequencing and annotation.</title>
        <authorList>
            <consortium name="The Broad Institute Genomics Platform"/>
            <consortium name="The Broad Institute Genome Sequencing Center for Infectious Disease"/>
            <person name="Wu L."/>
            <person name="Ma J."/>
        </authorList>
    </citation>
    <scope>NUCLEOTIDE SEQUENCE [LARGE SCALE GENOMIC DNA]</scope>
    <source>
        <strain evidence="5">JCM 18537</strain>
    </source>
</reference>
<dbReference type="Gene3D" id="2.30.30.110">
    <property type="match status" value="1"/>
</dbReference>
<evidence type="ECO:0000256" key="2">
    <source>
        <dbReference type="ARBA" id="ARBA00022649"/>
    </source>
</evidence>
<name>A0ABP8ZVR2_9MICO</name>
<evidence type="ECO:0000256" key="1">
    <source>
        <dbReference type="ARBA" id="ARBA00007521"/>
    </source>
</evidence>
<dbReference type="InterPro" id="IPR003477">
    <property type="entry name" value="PemK-like"/>
</dbReference>
<sequence>MARQGFLGALAGLALDVLAQATRGARKSRQETSRAPEAARPSPARPSTPAPARTAVPGSAAASSGTTTVEVDPRTVRDLRLSYAPDRDGAPDAGEIIWTWVPYAEADGRGKDRPVLVIARQSAERAYAVKLTSKSHDGDREYVSIGSGEWDAQGRESWVDLDQLYVVHEDGMRREAAELDEARYAVVARELRRRYGWQAGE</sequence>
<dbReference type="EMBL" id="BAABKO010000001">
    <property type="protein sequence ID" value="GAA4766219.1"/>
    <property type="molecule type" value="Genomic_DNA"/>
</dbReference>
<dbReference type="Pfam" id="PF02452">
    <property type="entry name" value="PemK_toxin"/>
    <property type="match status" value="1"/>
</dbReference>
<protein>
    <recommendedName>
        <fullName evidence="6">PemK domain-containing protein</fullName>
    </recommendedName>
</protein>
<accession>A0ABP8ZVR2</accession>
<comment type="caution">
    <text evidence="4">The sequence shown here is derived from an EMBL/GenBank/DDBJ whole genome shotgun (WGS) entry which is preliminary data.</text>
</comment>
<feature type="region of interest" description="Disordered" evidence="3">
    <location>
        <begin position="22"/>
        <end position="73"/>
    </location>
</feature>
<gene>
    <name evidence="4" type="ORF">GCM10023351_06770</name>
</gene>
<dbReference type="InterPro" id="IPR011067">
    <property type="entry name" value="Plasmid_toxin/cell-grow_inhib"/>
</dbReference>